<accession>A0A1T4YDZ0</accession>
<feature type="domain" description="Amine oxidase" evidence="1">
    <location>
        <begin position="77"/>
        <end position="347"/>
    </location>
</feature>
<dbReference type="InterPro" id="IPR036188">
    <property type="entry name" value="FAD/NAD-bd_sf"/>
</dbReference>
<gene>
    <name evidence="2" type="ORF">SAMN02745166_03053</name>
</gene>
<dbReference type="AlphaFoldDB" id="A0A1T4YDZ0"/>
<dbReference type="Gene3D" id="3.50.50.60">
    <property type="entry name" value="FAD/NAD(P)-binding domain"/>
    <property type="match status" value="1"/>
</dbReference>
<dbReference type="PANTHER" id="PTHR42923:SF17">
    <property type="entry name" value="AMINE OXIDASE DOMAIN-CONTAINING PROTEIN"/>
    <property type="match status" value="1"/>
</dbReference>
<dbReference type="GO" id="GO:0016491">
    <property type="term" value="F:oxidoreductase activity"/>
    <property type="evidence" value="ECO:0007669"/>
    <property type="project" value="InterPro"/>
</dbReference>
<dbReference type="SUPFAM" id="SSF51905">
    <property type="entry name" value="FAD/NAD(P)-binding domain"/>
    <property type="match status" value="1"/>
</dbReference>
<evidence type="ECO:0000313" key="2">
    <source>
        <dbReference type="EMBL" id="SKB00057.1"/>
    </source>
</evidence>
<dbReference type="InterPro" id="IPR050464">
    <property type="entry name" value="Zeta_carotene_desat/Oxidored"/>
</dbReference>
<dbReference type="Proteomes" id="UP000190774">
    <property type="component" value="Unassembled WGS sequence"/>
</dbReference>
<name>A0A1T4YDZ0_9BACT</name>
<sequence length="489" mass="57277">MPKTNVLANLGVQLGDDRNKYFYPWQWQKADRESLAPNFIIPRKALNPDCVGKRKTARQNIYNFMSKPRLCIIGTGISGLGCAYLLDKKFDITLYEAADYVGGHTNTVTVCEDGEEVPIDTGFMVFNHQTYPLLCRLFRELGVETKRTDMSFSLRHDSTGYEYNGKNLDTLFGQRRNLVSPRFWRFLLQIQRFNEETVQAMNDPRFEQMSLREYTEARGYGQDFLNLYILPMGSAVWSTPPELMMDFPARTLMHFWFNHGFLGMKNRHPWWTVVDGSRQYVRRLIPPFKDRIRLRTAVQRIERREGKVTVHAEGQLPETYDKVILATHAPTSLKMLDEPTPLEEELLPVFKYQSNIATLHTDDRFMPRTRKCWASWNYHIRFKPNGVIQPSTHYWMNLLQGVSQKNNYFVSINAPDEVAEEKVIRRISYEHPLFDLKAVNAQKRLPELNRLSKNQTTYYCGAWFRYGFHEDGFMSAVNLCRDLLGEEPW</sequence>
<evidence type="ECO:0000259" key="1">
    <source>
        <dbReference type="Pfam" id="PF01593"/>
    </source>
</evidence>
<proteinExistence type="predicted"/>
<dbReference type="PANTHER" id="PTHR42923">
    <property type="entry name" value="PROTOPORPHYRINOGEN OXIDASE"/>
    <property type="match status" value="1"/>
</dbReference>
<dbReference type="Pfam" id="PF01593">
    <property type="entry name" value="Amino_oxidase"/>
    <property type="match status" value="1"/>
</dbReference>
<protein>
    <submittedName>
        <fullName evidence="2">Predicted NAD/FAD-binding protein</fullName>
    </submittedName>
</protein>
<dbReference type="EMBL" id="FUYE01000010">
    <property type="protein sequence ID" value="SKB00057.1"/>
    <property type="molecule type" value="Genomic_DNA"/>
</dbReference>
<dbReference type="STRING" id="48467.SAMN02745166_03053"/>
<evidence type="ECO:0000313" key="3">
    <source>
        <dbReference type="Proteomes" id="UP000190774"/>
    </source>
</evidence>
<reference evidence="3" key="1">
    <citation type="submission" date="2017-02" db="EMBL/GenBank/DDBJ databases">
        <authorList>
            <person name="Varghese N."/>
            <person name="Submissions S."/>
        </authorList>
    </citation>
    <scope>NUCLEOTIDE SEQUENCE [LARGE SCALE GENOMIC DNA]</scope>
    <source>
        <strain evidence="3">ATCC 700200</strain>
    </source>
</reference>
<dbReference type="InterPro" id="IPR002937">
    <property type="entry name" value="Amino_oxidase"/>
</dbReference>
<keyword evidence="3" id="KW-1185">Reference proteome</keyword>
<organism evidence="2 3">
    <name type="scientific">Prosthecobacter debontii</name>
    <dbReference type="NCBI Taxonomy" id="48467"/>
    <lineage>
        <taxon>Bacteria</taxon>
        <taxon>Pseudomonadati</taxon>
        <taxon>Verrucomicrobiota</taxon>
        <taxon>Verrucomicrobiia</taxon>
        <taxon>Verrucomicrobiales</taxon>
        <taxon>Verrucomicrobiaceae</taxon>
        <taxon>Prosthecobacter</taxon>
    </lineage>
</organism>